<accession>G2Q1I3</accession>
<dbReference type="OrthoDB" id="4156595at2759"/>
<dbReference type="HOGENOM" id="CLU_134521_0_0_1"/>
<dbReference type="GeneID" id="11512954"/>
<feature type="transmembrane region" description="Helical" evidence="2">
    <location>
        <begin position="23"/>
        <end position="43"/>
    </location>
</feature>
<evidence type="ECO:0000313" key="4">
    <source>
        <dbReference type="Proteomes" id="UP000007322"/>
    </source>
</evidence>
<evidence type="ECO:0000256" key="1">
    <source>
        <dbReference type="SAM" id="MobiDB-lite"/>
    </source>
</evidence>
<dbReference type="Proteomes" id="UP000007322">
    <property type="component" value="Chromosome 1"/>
</dbReference>
<evidence type="ECO:0000256" key="2">
    <source>
        <dbReference type="SAM" id="Phobius"/>
    </source>
</evidence>
<keyword evidence="2" id="KW-1133">Transmembrane helix</keyword>
<dbReference type="VEuPathDB" id="FungiDB:MYCTH_2296430"/>
<dbReference type="eggNOG" id="ENOG502T1TY">
    <property type="taxonomic scope" value="Eukaryota"/>
</dbReference>
<dbReference type="AlphaFoldDB" id="G2Q1I3"/>
<reference evidence="3 4" key="1">
    <citation type="journal article" date="2011" name="Nat. Biotechnol.">
        <title>Comparative genomic analysis of the thermophilic biomass-degrading fungi Myceliophthora thermophila and Thielavia terrestris.</title>
        <authorList>
            <person name="Berka R.M."/>
            <person name="Grigoriev I.V."/>
            <person name="Otillar R."/>
            <person name="Salamov A."/>
            <person name="Grimwood J."/>
            <person name="Reid I."/>
            <person name="Ishmael N."/>
            <person name="John T."/>
            <person name="Darmond C."/>
            <person name="Moisan M.-C."/>
            <person name="Henrissat B."/>
            <person name="Coutinho P.M."/>
            <person name="Lombard V."/>
            <person name="Natvig D.O."/>
            <person name="Lindquist E."/>
            <person name="Schmutz J."/>
            <person name="Lucas S."/>
            <person name="Harris P."/>
            <person name="Powlowski J."/>
            <person name="Bellemare A."/>
            <person name="Taylor D."/>
            <person name="Butler G."/>
            <person name="de Vries R.P."/>
            <person name="Allijn I.E."/>
            <person name="van den Brink J."/>
            <person name="Ushinsky S."/>
            <person name="Storms R."/>
            <person name="Powell A.J."/>
            <person name="Paulsen I.T."/>
            <person name="Elbourne L.D.H."/>
            <person name="Baker S.E."/>
            <person name="Magnuson J."/>
            <person name="LaBoissiere S."/>
            <person name="Clutterbuck A.J."/>
            <person name="Martinez D."/>
            <person name="Wogulis M."/>
            <person name="de Leon A.L."/>
            <person name="Rey M.W."/>
            <person name="Tsang A."/>
        </authorList>
    </citation>
    <scope>NUCLEOTIDE SEQUENCE [LARGE SCALE GENOMIC DNA]</scope>
    <source>
        <strain evidence="4">ATCC 42464 / BCRC 31852 / DSM 1799</strain>
    </source>
</reference>
<protein>
    <submittedName>
        <fullName evidence="3">Uncharacterized protein</fullName>
    </submittedName>
</protein>
<dbReference type="OMA" id="AHGRWHY"/>
<organism evidence="3 4">
    <name type="scientific">Thermothelomyces thermophilus (strain ATCC 42464 / BCRC 31852 / DSM 1799)</name>
    <name type="common">Sporotrichum thermophile</name>
    <dbReference type="NCBI Taxonomy" id="573729"/>
    <lineage>
        <taxon>Eukaryota</taxon>
        <taxon>Fungi</taxon>
        <taxon>Dikarya</taxon>
        <taxon>Ascomycota</taxon>
        <taxon>Pezizomycotina</taxon>
        <taxon>Sordariomycetes</taxon>
        <taxon>Sordariomycetidae</taxon>
        <taxon>Sordariales</taxon>
        <taxon>Chaetomiaceae</taxon>
        <taxon>Thermothelomyces</taxon>
    </lineage>
</organism>
<name>G2Q1I3_THET4</name>
<sequence>MPPPVAASADRGDARRLRKPSTLYKLVMTPVLFVSFLLSLALVDLRYSSLRALYHADSGDQPPGRRRLPGWLHRIIYRYRPYRYAVAVDGDGRPVGTTTTPRSPGSPEGGATPSRTAREAEDYYHSKQRELIKMEAEEAFEIRGVVVLVLGFVGLAVLWAAWKVVSWGVGAVYRSMTS</sequence>
<dbReference type="KEGG" id="mtm:MYCTH_2296430"/>
<gene>
    <name evidence="3" type="ORF">MYCTH_2296430</name>
</gene>
<keyword evidence="2" id="KW-0472">Membrane</keyword>
<keyword evidence="4" id="KW-1185">Reference proteome</keyword>
<dbReference type="EMBL" id="CP003002">
    <property type="protein sequence ID" value="AEO54173.1"/>
    <property type="molecule type" value="Genomic_DNA"/>
</dbReference>
<feature type="transmembrane region" description="Helical" evidence="2">
    <location>
        <begin position="142"/>
        <end position="162"/>
    </location>
</feature>
<feature type="region of interest" description="Disordered" evidence="1">
    <location>
        <begin position="90"/>
        <end position="120"/>
    </location>
</feature>
<dbReference type="RefSeq" id="XP_003659418.1">
    <property type="nucleotide sequence ID" value="XM_003659370.1"/>
</dbReference>
<dbReference type="InParanoid" id="G2Q1I3"/>
<feature type="compositionally biased region" description="Low complexity" evidence="1">
    <location>
        <begin position="94"/>
        <end position="106"/>
    </location>
</feature>
<evidence type="ECO:0000313" key="3">
    <source>
        <dbReference type="EMBL" id="AEO54173.1"/>
    </source>
</evidence>
<keyword evidence="2" id="KW-0812">Transmembrane</keyword>
<proteinExistence type="predicted"/>